<dbReference type="PATRIC" id="fig|582475.4.peg.2466"/>
<evidence type="ECO:0000313" key="1">
    <source>
        <dbReference type="EMBL" id="KMY33165.1"/>
    </source>
</evidence>
<reference evidence="2" key="1">
    <citation type="submission" date="2015-07" db="EMBL/GenBank/DDBJ databases">
        <authorList>
            <consortium name="Consortium for Microbial Forensics and Genomics (microFORGE)"/>
            <person name="Knight B.M."/>
            <person name="Roberts D.P."/>
            <person name="Lin D."/>
            <person name="Hari K."/>
            <person name="Fletcher J."/>
            <person name="Melcher U."/>
            <person name="Blagden T."/>
            <person name="Winegar R.A."/>
        </authorList>
    </citation>
    <scope>NUCLEOTIDE SEQUENCE [LARGE SCALE GENOMIC DNA]</scope>
    <source>
        <strain evidence="2">DSM 23493</strain>
    </source>
</reference>
<name>A0A0K9FFA3_9BACI</name>
<organism evidence="1 2">
    <name type="scientific">Lysinibacillus xylanilyticus</name>
    <dbReference type="NCBI Taxonomy" id="582475"/>
    <lineage>
        <taxon>Bacteria</taxon>
        <taxon>Bacillati</taxon>
        <taxon>Bacillota</taxon>
        <taxon>Bacilli</taxon>
        <taxon>Bacillales</taxon>
        <taxon>Bacillaceae</taxon>
        <taxon>Lysinibacillus</taxon>
    </lineage>
</organism>
<sequence length="84" mass="10074">MNSKNKIIYKVPFVTVINIKHNRKKRVKTVSISFARFFVLLNLITEQFLIDIELTETIKVFCIQSKHESNFLYKLIFFTRFSQN</sequence>
<comment type="caution">
    <text evidence="1">The sequence shown here is derived from an EMBL/GenBank/DDBJ whole genome shotgun (WGS) entry which is preliminary data.</text>
</comment>
<proteinExistence type="predicted"/>
<protein>
    <submittedName>
        <fullName evidence="1">Uncharacterized protein</fullName>
    </submittedName>
</protein>
<accession>A0A0K9FFA3</accession>
<evidence type="ECO:0000313" key="2">
    <source>
        <dbReference type="Proteomes" id="UP000037326"/>
    </source>
</evidence>
<dbReference type="EMBL" id="LFXJ01000005">
    <property type="protein sequence ID" value="KMY33165.1"/>
    <property type="molecule type" value="Genomic_DNA"/>
</dbReference>
<dbReference type="Proteomes" id="UP000037326">
    <property type="component" value="Unassembled WGS sequence"/>
</dbReference>
<dbReference type="AlphaFoldDB" id="A0A0K9FFA3"/>
<gene>
    <name evidence="1" type="ORF">ACZ11_13975</name>
</gene>